<dbReference type="Proteomes" id="UP000008630">
    <property type="component" value="Chromosome"/>
</dbReference>
<dbReference type="EMBL" id="CP002352">
    <property type="protein sequence ID" value="ADV44306.1"/>
    <property type="molecule type" value="Genomic_DNA"/>
</dbReference>
<sequence length="142" mass="15662">MKGIINMLHAGGYSCVIKKRDELRTFTQRGVSDLYDLYQTDPVFMKGAAIADKIIGKGAAALMVLGGIEKVYADIISTPALALLCDAGIETSFAQEVPHIINRDKTGWCPLETACSQLKYATEMYLVIQDFIINMRSKDKKP</sequence>
<evidence type="ECO:0000313" key="2">
    <source>
        <dbReference type="Proteomes" id="UP000008630"/>
    </source>
</evidence>
<dbReference type="KEGG" id="bhl:Bache_2338"/>
<dbReference type="HOGENOM" id="CLU_121418_1_0_10"/>
<reference key="1">
    <citation type="submission" date="2010-11" db="EMBL/GenBank/DDBJ databases">
        <title>The complete genome of Bacteroides helcogenes P 36-108.</title>
        <authorList>
            <consortium name="US DOE Joint Genome Institute (JGI-PGF)"/>
            <person name="Lucas S."/>
            <person name="Copeland A."/>
            <person name="Lapidus A."/>
            <person name="Bruce D."/>
            <person name="Goodwin L."/>
            <person name="Pitluck S."/>
            <person name="Kyrpides N."/>
            <person name="Mavromatis K."/>
            <person name="Ivanova N."/>
            <person name="Zeytun A."/>
            <person name="Brettin T."/>
            <person name="Detter J.C."/>
            <person name="Tapia R."/>
            <person name="Han C."/>
            <person name="Land M."/>
            <person name="Hauser L."/>
            <person name="Markowitz V."/>
            <person name="Cheng J.-F."/>
            <person name="Hugenholtz P."/>
            <person name="Woyke T."/>
            <person name="Wu D."/>
            <person name="Gronow S."/>
            <person name="Wellnitz S."/>
            <person name="Brambilla E."/>
            <person name="Klenk H.-P."/>
            <person name="Eisen J.A."/>
        </authorList>
    </citation>
    <scope>NUCLEOTIDE SEQUENCE</scope>
    <source>
        <strain>P 36-108</strain>
    </source>
</reference>
<evidence type="ECO:0008006" key="3">
    <source>
        <dbReference type="Google" id="ProtNLM"/>
    </source>
</evidence>
<dbReference type="Gene3D" id="3.40.140.30">
    <property type="entry name" value="Hypothetical protein TM1506"/>
    <property type="match status" value="1"/>
</dbReference>
<dbReference type="InterPro" id="IPR037081">
    <property type="entry name" value="Hyp_TM1506"/>
</dbReference>
<name>E6STQ9_BACT6</name>
<dbReference type="OrthoDB" id="9815422at2"/>
<accession>E6STQ9</accession>
<dbReference type="Pfam" id="PF08973">
    <property type="entry name" value="TM1506"/>
    <property type="match status" value="1"/>
</dbReference>
<organism evidence="1 2">
    <name type="scientific">Bacteroides helcogenes (strain ATCC 35417 / DSM 20613 / JCM 6297 / CCUG 15421 / P 36-108)</name>
    <dbReference type="NCBI Taxonomy" id="693979"/>
    <lineage>
        <taxon>Bacteria</taxon>
        <taxon>Pseudomonadati</taxon>
        <taxon>Bacteroidota</taxon>
        <taxon>Bacteroidia</taxon>
        <taxon>Bacteroidales</taxon>
        <taxon>Bacteroidaceae</taxon>
        <taxon>Bacteroides</taxon>
    </lineage>
</organism>
<dbReference type="InterPro" id="IPR015067">
    <property type="entry name" value="DUF1893_TM1506-like"/>
</dbReference>
<proteinExistence type="predicted"/>
<dbReference type="InterPro" id="IPR016193">
    <property type="entry name" value="Cytidine_deaminase-like"/>
</dbReference>
<dbReference type="AlphaFoldDB" id="E6STQ9"/>
<dbReference type="RefSeq" id="WP_013547896.1">
    <property type="nucleotide sequence ID" value="NC_014933.1"/>
</dbReference>
<evidence type="ECO:0000313" key="1">
    <source>
        <dbReference type="EMBL" id="ADV44306.1"/>
    </source>
</evidence>
<gene>
    <name evidence="1" type="ordered locus">Bache_2338</name>
</gene>
<keyword evidence="2" id="KW-1185">Reference proteome</keyword>
<dbReference type="GO" id="GO:0003824">
    <property type="term" value="F:catalytic activity"/>
    <property type="evidence" value="ECO:0007669"/>
    <property type="project" value="InterPro"/>
</dbReference>
<protein>
    <recommendedName>
        <fullName evidence="3">TonB-dependent outer membrane receptor</fullName>
    </recommendedName>
</protein>
<reference evidence="1 2" key="2">
    <citation type="journal article" date="2011" name="Stand. Genomic Sci.">
        <title>Complete genome sequence of Bacteroides helcogenes type strain (P 36-108).</title>
        <authorList>
            <person name="Pati A."/>
            <person name="Gronow S."/>
            <person name="Zeytun A."/>
            <person name="Lapidus A."/>
            <person name="Nolan M."/>
            <person name="Hammon N."/>
            <person name="Deshpande S."/>
            <person name="Cheng J.F."/>
            <person name="Tapia R."/>
            <person name="Han C."/>
            <person name="Goodwin L."/>
            <person name="Pitluck S."/>
            <person name="Liolios K."/>
            <person name="Pagani I."/>
            <person name="Ivanova N."/>
            <person name="Mavromatis K."/>
            <person name="Chen A."/>
            <person name="Palaniappan K."/>
            <person name="Land M."/>
            <person name="Hauser L."/>
            <person name="Chang Y.J."/>
            <person name="Jeffries C.D."/>
            <person name="Detter J.C."/>
            <person name="Brambilla E."/>
            <person name="Rohde M."/>
            <person name="Goker M."/>
            <person name="Woyke T."/>
            <person name="Bristow J."/>
            <person name="Eisen J.A."/>
            <person name="Markowitz V."/>
            <person name="Hugenholtz P."/>
            <person name="Kyrpides N.C."/>
            <person name="Klenk H.P."/>
            <person name="Lucas S."/>
        </authorList>
    </citation>
    <scope>NUCLEOTIDE SEQUENCE [LARGE SCALE GENOMIC DNA]</scope>
    <source>
        <strain evidence="2">ATCC 35417 / DSM 20613 / JCM 6297 / CCUG 15421 / P 36-108</strain>
    </source>
</reference>
<dbReference type="STRING" id="693979.Bache_2338"/>
<dbReference type="PATRIC" id="fig|693979.3.peg.2450"/>
<dbReference type="SUPFAM" id="SSF53927">
    <property type="entry name" value="Cytidine deaminase-like"/>
    <property type="match status" value="1"/>
</dbReference>
<dbReference type="PROSITE" id="PS51257">
    <property type="entry name" value="PROKAR_LIPOPROTEIN"/>
    <property type="match status" value="1"/>
</dbReference>
<dbReference type="eggNOG" id="ENOG50332RU">
    <property type="taxonomic scope" value="Bacteria"/>
</dbReference>